<dbReference type="Pfam" id="PF13628">
    <property type="entry name" value="DUF4142"/>
    <property type="match status" value="1"/>
</dbReference>
<name>A0ABU8B637_9BRAD</name>
<dbReference type="PANTHER" id="PTHR38593">
    <property type="entry name" value="BLR2558 PROTEIN"/>
    <property type="match status" value="1"/>
</dbReference>
<organism evidence="3 4">
    <name type="scientific">Bradyrhizobium algeriense</name>
    <dbReference type="NCBI Taxonomy" id="634784"/>
    <lineage>
        <taxon>Bacteria</taxon>
        <taxon>Pseudomonadati</taxon>
        <taxon>Pseudomonadota</taxon>
        <taxon>Alphaproteobacteria</taxon>
        <taxon>Hyphomicrobiales</taxon>
        <taxon>Nitrobacteraceae</taxon>
        <taxon>Bradyrhizobium</taxon>
    </lineage>
</organism>
<evidence type="ECO:0000259" key="2">
    <source>
        <dbReference type="Pfam" id="PF13628"/>
    </source>
</evidence>
<keyword evidence="4" id="KW-1185">Reference proteome</keyword>
<comment type="caution">
    <text evidence="3">The sequence shown here is derived from an EMBL/GenBank/DDBJ whole genome shotgun (WGS) entry which is preliminary data.</text>
</comment>
<dbReference type="RefSeq" id="WP_334478210.1">
    <property type="nucleotide sequence ID" value="NZ_JAZHRV010000001.1"/>
</dbReference>
<dbReference type="Gene3D" id="1.20.1260.10">
    <property type="match status" value="1"/>
</dbReference>
<dbReference type="EMBL" id="JAZHRV010000001">
    <property type="protein sequence ID" value="MEH2553689.1"/>
    <property type="molecule type" value="Genomic_DNA"/>
</dbReference>
<evidence type="ECO:0000313" key="3">
    <source>
        <dbReference type="EMBL" id="MEH2553689.1"/>
    </source>
</evidence>
<dbReference type="InterPro" id="IPR012347">
    <property type="entry name" value="Ferritin-like"/>
</dbReference>
<reference evidence="3 4" key="1">
    <citation type="submission" date="2024-02" db="EMBL/GenBank/DDBJ databases">
        <title>Adaptive strategies in a cosmopolitan and abundant soil bacterium.</title>
        <authorList>
            <person name="Carini P."/>
        </authorList>
    </citation>
    <scope>NUCLEOTIDE SEQUENCE [LARGE SCALE GENOMIC DNA]</scope>
    <source>
        <strain evidence="3 4">AZCC 1608</strain>
    </source>
</reference>
<gene>
    <name evidence="3" type="ORF">V1286_001218</name>
</gene>
<dbReference type="PANTHER" id="PTHR38593:SF1">
    <property type="entry name" value="BLR2558 PROTEIN"/>
    <property type="match status" value="1"/>
</dbReference>
<sequence>MKYLAPCLALILLGAPAMAQSVGEKTGINSTLGIAPKTEDFVKQVAISDMFEIQSSKIAQERGNADQKTFAGIMIKDHQGSSADLMALAGEWKTSLPTALDSTHQTKLDKLKSVNGADFSSRYNLEQVSGHKDAVSLFERYANGGDDPKLKEWADKMLPTLRHHLEMAQEMAAGKTVGKH</sequence>
<evidence type="ECO:0000256" key="1">
    <source>
        <dbReference type="SAM" id="SignalP"/>
    </source>
</evidence>
<protein>
    <submittedName>
        <fullName evidence="3">Membrane protein</fullName>
    </submittedName>
</protein>
<accession>A0ABU8B637</accession>
<feature type="chain" id="PRO_5046002115" evidence="1">
    <location>
        <begin position="20"/>
        <end position="180"/>
    </location>
</feature>
<dbReference type="Proteomes" id="UP001364224">
    <property type="component" value="Unassembled WGS sequence"/>
</dbReference>
<dbReference type="InterPro" id="IPR025419">
    <property type="entry name" value="DUF4142"/>
</dbReference>
<feature type="signal peptide" evidence="1">
    <location>
        <begin position="1"/>
        <end position="19"/>
    </location>
</feature>
<feature type="domain" description="DUF4142" evidence="2">
    <location>
        <begin position="37"/>
        <end position="171"/>
    </location>
</feature>
<evidence type="ECO:0000313" key="4">
    <source>
        <dbReference type="Proteomes" id="UP001364224"/>
    </source>
</evidence>
<keyword evidence="1" id="KW-0732">Signal</keyword>
<proteinExistence type="predicted"/>